<feature type="non-terminal residue" evidence="2">
    <location>
        <position position="152"/>
    </location>
</feature>
<gene>
    <name evidence="2" type="ORF">M9458_032889</name>
</gene>
<evidence type="ECO:0000313" key="3">
    <source>
        <dbReference type="Proteomes" id="UP001529510"/>
    </source>
</evidence>
<feature type="compositionally biased region" description="Basic and acidic residues" evidence="1">
    <location>
        <begin position="98"/>
        <end position="124"/>
    </location>
</feature>
<keyword evidence="3" id="KW-1185">Reference proteome</keyword>
<feature type="compositionally biased region" description="Basic and acidic residues" evidence="1">
    <location>
        <begin position="137"/>
        <end position="152"/>
    </location>
</feature>
<name>A0ABD0PH71_CIRMR</name>
<organism evidence="2 3">
    <name type="scientific">Cirrhinus mrigala</name>
    <name type="common">Mrigala</name>
    <dbReference type="NCBI Taxonomy" id="683832"/>
    <lineage>
        <taxon>Eukaryota</taxon>
        <taxon>Metazoa</taxon>
        <taxon>Chordata</taxon>
        <taxon>Craniata</taxon>
        <taxon>Vertebrata</taxon>
        <taxon>Euteleostomi</taxon>
        <taxon>Actinopterygii</taxon>
        <taxon>Neopterygii</taxon>
        <taxon>Teleostei</taxon>
        <taxon>Ostariophysi</taxon>
        <taxon>Cypriniformes</taxon>
        <taxon>Cyprinidae</taxon>
        <taxon>Labeoninae</taxon>
        <taxon>Labeonini</taxon>
        <taxon>Cirrhinus</taxon>
    </lineage>
</organism>
<accession>A0ABD0PH71</accession>
<dbReference type="AlphaFoldDB" id="A0ABD0PH71"/>
<protein>
    <submittedName>
        <fullName evidence="2">Uncharacterized protein</fullName>
    </submittedName>
</protein>
<evidence type="ECO:0000256" key="1">
    <source>
        <dbReference type="SAM" id="MobiDB-lite"/>
    </source>
</evidence>
<feature type="region of interest" description="Disordered" evidence="1">
    <location>
        <begin position="1"/>
        <end position="152"/>
    </location>
</feature>
<dbReference type="EMBL" id="JAMKFB020000016">
    <property type="protein sequence ID" value="KAL0172578.1"/>
    <property type="molecule type" value="Genomic_DNA"/>
</dbReference>
<feature type="compositionally biased region" description="Acidic residues" evidence="1">
    <location>
        <begin position="58"/>
        <end position="69"/>
    </location>
</feature>
<feature type="non-terminal residue" evidence="2">
    <location>
        <position position="1"/>
    </location>
</feature>
<reference evidence="2 3" key="1">
    <citation type="submission" date="2024-05" db="EMBL/GenBank/DDBJ databases">
        <title>Genome sequencing and assembly of Indian major carp, Cirrhinus mrigala (Hamilton, 1822).</title>
        <authorList>
            <person name="Mohindra V."/>
            <person name="Chowdhury L.M."/>
            <person name="Lal K."/>
            <person name="Jena J.K."/>
        </authorList>
    </citation>
    <scope>NUCLEOTIDE SEQUENCE [LARGE SCALE GENOMIC DNA]</scope>
    <source>
        <strain evidence="2">CM1030</strain>
        <tissue evidence="2">Blood</tissue>
    </source>
</reference>
<evidence type="ECO:0000313" key="2">
    <source>
        <dbReference type="EMBL" id="KAL0172578.1"/>
    </source>
</evidence>
<proteinExistence type="predicted"/>
<feature type="compositionally biased region" description="Low complexity" evidence="1">
    <location>
        <begin position="1"/>
        <end position="26"/>
    </location>
</feature>
<feature type="compositionally biased region" description="Basic and acidic residues" evidence="1">
    <location>
        <begin position="27"/>
        <end position="36"/>
    </location>
</feature>
<feature type="compositionally biased region" description="Low complexity" evidence="1">
    <location>
        <begin position="126"/>
        <end position="135"/>
    </location>
</feature>
<comment type="caution">
    <text evidence="2">The sequence shown here is derived from an EMBL/GenBank/DDBJ whole genome shotgun (WGS) entry which is preliminary data.</text>
</comment>
<dbReference type="Proteomes" id="UP001529510">
    <property type="component" value="Unassembled WGS sequence"/>
</dbReference>
<sequence length="152" mass="16579">RPVQAAVVWPSSDPPSASVSAPVSPSKPEEEQKPVEPSDITLCLSPTNSEPERPETEEKAEDAEAEEGEAMVLSGLEDEKKEEPEGNFEEDTNGTGTEECRDVEESAILSEKERQNEELNEKDNCSASSISSASSTLEREEREEKHVSDSDS</sequence>